<feature type="transmembrane region" description="Helical" evidence="1">
    <location>
        <begin position="45"/>
        <end position="68"/>
    </location>
</feature>
<dbReference type="Proteomes" id="UP000231480">
    <property type="component" value="Unassembled WGS sequence"/>
</dbReference>
<evidence type="ECO:0000313" key="3">
    <source>
        <dbReference type="Proteomes" id="UP000231480"/>
    </source>
</evidence>
<sequence>MWITSLLNGLIYAIILIIICQKEILMAKLNLMPEGFKTSIKPRFIIILFASCLLFGLSLIIFAGFYAWQVFLQKNLNNLDKQIASLPLGQVDQQKINQLTDLLNNHIYWSQVLPKIEKSTLSNVAFSSFAGDAQKAVVNLTGNVSSYTILARQVKAFEQEFEQVKFSTSGLAKEGGLNINIELHGVKLFKN</sequence>
<proteinExistence type="predicted"/>
<protein>
    <submittedName>
        <fullName evidence="2">Uncharacterized protein</fullName>
    </submittedName>
</protein>
<reference evidence="2 3" key="1">
    <citation type="submission" date="2017-09" db="EMBL/GenBank/DDBJ databases">
        <title>Depth-based differentiation of microbial function through sediment-hosted aquifers and enrichment of novel symbionts in the deep terrestrial subsurface.</title>
        <authorList>
            <person name="Probst A.J."/>
            <person name="Ladd B."/>
            <person name="Jarett J.K."/>
            <person name="Geller-Mcgrath D.E."/>
            <person name="Sieber C.M."/>
            <person name="Emerson J.B."/>
            <person name="Anantharaman K."/>
            <person name="Thomas B.C."/>
            <person name="Malmstrom R."/>
            <person name="Stieglmeier M."/>
            <person name="Klingl A."/>
            <person name="Woyke T."/>
            <person name="Ryan C.M."/>
            <person name="Banfield J.F."/>
        </authorList>
    </citation>
    <scope>NUCLEOTIDE SEQUENCE [LARGE SCALE GENOMIC DNA]</scope>
    <source>
        <strain evidence="2">CG23_combo_of_CG06-09_8_20_14_all_37_13</strain>
    </source>
</reference>
<keyword evidence="1" id="KW-0812">Transmembrane</keyword>
<evidence type="ECO:0000256" key="1">
    <source>
        <dbReference type="SAM" id="Phobius"/>
    </source>
</evidence>
<name>A0A2G9YDF2_9BACT</name>
<keyword evidence="1" id="KW-0472">Membrane</keyword>
<dbReference type="AlphaFoldDB" id="A0A2G9YDF2"/>
<accession>A0A2G9YDF2</accession>
<comment type="caution">
    <text evidence="2">The sequence shown here is derived from an EMBL/GenBank/DDBJ whole genome shotgun (WGS) entry which is preliminary data.</text>
</comment>
<evidence type="ECO:0000313" key="2">
    <source>
        <dbReference type="EMBL" id="PIP17257.1"/>
    </source>
</evidence>
<dbReference type="EMBL" id="PCRH01000019">
    <property type="protein sequence ID" value="PIP17257.1"/>
    <property type="molecule type" value="Genomic_DNA"/>
</dbReference>
<organism evidence="2 3">
    <name type="scientific">Candidatus Portnoybacteria bacterium CG23_combo_of_CG06-09_8_20_14_all_37_13</name>
    <dbReference type="NCBI Taxonomy" id="1974819"/>
    <lineage>
        <taxon>Bacteria</taxon>
        <taxon>Candidatus Portnoyibacteriota</taxon>
    </lineage>
</organism>
<feature type="transmembrane region" description="Helical" evidence="1">
    <location>
        <begin position="6"/>
        <end position="25"/>
    </location>
</feature>
<keyword evidence="1" id="KW-1133">Transmembrane helix</keyword>
<gene>
    <name evidence="2" type="ORF">COX44_00875</name>
</gene>